<dbReference type="EMBL" id="JAEUAH010000004">
    <property type="protein sequence ID" value="MBM0650078.1"/>
    <property type="molecule type" value="Genomic_DNA"/>
</dbReference>
<evidence type="ECO:0008006" key="3">
    <source>
        <dbReference type="Google" id="ProtNLM"/>
    </source>
</evidence>
<proteinExistence type="predicted"/>
<reference evidence="1 2" key="1">
    <citation type="submission" date="2021-01" db="EMBL/GenBank/DDBJ databases">
        <title>Evidence that Capnocytophaga endodontalis is a later homotypic synonym for Capnocytophaga genospecies AHN8471, and request for opinion on proposed recognition of strain AHN8471 as type strain of the species.</title>
        <authorList>
            <person name="Nicholson A.C."/>
            <person name="Hopper C.L."/>
            <person name="Gulvik C.A."/>
            <person name="Mcquiston J.R."/>
            <person name="Lau E.F."/>
        </authorList>
    </citation>
    <scope>NUCLEOTIDE SEQUENCE [LARGE SCALE GENOMIC DNA]</scope>
    <source>
        <strain evidence="1 2">AHN9576</strain>
    </source>
</reference>
<name>A0ABS1YUI5_9FLAO</name>
<sequence>MRKIILIYILLCGYINCKSQEFNVHQMLTFDEKVFKNWEIDNAFSSTNSSKYLKKRSKRVEIYYSYNRNTIQVMEYDTLSPYSRLCIYDLATKKRNFSCQYITGVPYGISRYYDKDGNIIKEEDEDKNYLFSIPQLIEKIKTEYQRQIGKRESNIEFRKFEEKEKYYYLVVIFPLDPYDVYQKPTTNLVIDGQTGQTLYQETIQYQRDGNDSKANPIEDFLRQQTK</sequence>
<comment type="caution">
    <text evidence="1">The sequence shown here is derived from an EMBL/GenBank/DDBJ whole genome shotgun (WGS) entry which is preliminary data.</text>
</comment>
<accession>A0ABS1YUI5</accession>
<evidence type="ECO:0000313" key="1">
    <source>
        <dbReference type="EMBL" id="MBM0650078.1"/>
    </source>
</evidence>
<keyword evidence="2" id="KW-1185">Reference proteome</keyword>
<protein>
    <recommendedName>
        <fullName evidence="3">Lipoprotein</fullName>
    </recommendedName>
</protein>
<gene>
    <name evidence="1" type="ORF">JNB19_04790</name>
</gene>
<dbReference type="Proteomes" id="UP000603506">
    <property type="component" value="Unassembled WGS sequence"/>
</dbReference>
<evidence type="ECO:0000313" key="2">
    <source>
        <dbReference type="Proteomes" id="UP000603506"/>
    </source>
</evidence>
<dbReference type="RefSeq" id="WP_203092807.1">
    <property type="nucleotide sequence ID" value="NZ_JAESPH010000002.1"/>
</dbReference>
<organism evidence="1 2">
    <name type="scientific">Capnocytophaga genosp. AHN8471</name>
    <dbReference type="NCBI Taxonomy" id="327574"/>
    <lineage>
        <taxon>Bacteria</taxon>
        <taxon>Pseudomonadati</taxon>
        <taxon>Bacteroidota</taxon>
        <taxon>Flavobacteriia</taxon>
        <taxon>Flavobacteriales</taxon>
        <taxon>Flavobacteriaceae</taxon>
        <taxon>Capnocytophaga</taxon>
    </lineage>
</organism>